<dbReference type="Pfam" id="PF07730">
    <property type="entry name" value="HisKA_3"/>
    <property type="match status" value="1"/>
</dbReference>
<name>A0A3L8PDN3_9ACTN</name>
<evidence type="ECO:0000259" key="9">
    <source>
        <dbReference type="Pfam" id="PF07730"/>
    </source>
</evidence>
<comment type="catalytic activity">
    <reaction evidence="1">
        <text>ATP + protein L-histidine = ADP + protein N-phospho-L-histidine.</text>
        <dbReference type="EC" id="2.7.13.3"/>
    </reaction>
</comment>
<evidence type="ECO:0000256" key="3">
    <source>
        <dbReference type="ARBA" id="ARBA00022553"/>
    </source>
</evidence>
<dbReference type="GO" id="GO:0046983">
    <property type="term" value="F:protein dimerization activity"/>
    <property type="evidence" value="ECO:0007669"/>
    <property type="project" value="InterPro"/>
</dbReference>
<keyword evidence="6 10" id="KW-0418">Kinase</keyword>
<dbReference type="Gene3D" id="1.20.5.1930">
    <property type="match status" value="1"/>
</dbReference>
<evidence type="ECO:0000256" key="1">
    <source>
        <dbReference type="ARBA" id="ARBA00000085"/>
    </source>
</evidence>
<evidence type="ECO:0000256" key="5">
    <source>
        <dbReference type="ARBA" id="ARBA00022741"/>
    </source>
</evidence>
<comment type="caution">
    <text evidence="10">The sequence shown here is derived from an EMBL/GenBank/DDBJ whole genome shotgun (WGS) entry which is preliminary data.</text>
</comment>
<keyword evidence="4" id="KW-0808">Transferase</keyword>
<keyword evidence="8" id="KW-0902">Two-component regulatory system</keyword>
<protein>
    <recommendedName>
        <fullName evidence="2">histidine kinase</fullName>
        <ecNumber evidence="2">2.7.13.3</ecNumber>
    </recommendedName>
</protein>
<evidence type="ECO:0000256" key="6">
    <source>
        <dbReference type="ARBA" id="ARBA00022777"/>
    </source>
</evidence>
<evidence type="ECO:0000313" key="10">
    <source>
        <dbReference type="EMBL" id="RLV52858.1"/>
    </source>
</evidence>
<keyword evidence="5" id="KW-0547">Nucleotide-binding</keyword>
<dbReference type="EMBL" id="RDBF01000101">
    <property type="protein sequence ID" value="RLV52858.1"/>
    <property type="molecule type" value="Genomic_DNA"/>
</dbReference>
<feature type="domain" description="Signal transduction histidine kinase subgroup 3 dimerisation and phosphoacceptor" evidence="9">
    <location>
        <begin position="28"/>
        <end position="94"/>
    </location>
</feature>
<dbReference type="OrthoDB" id="227596at2"/>
<dbReference type="PANTHER" id="PTHR24421">
    <property type="entry name" value="NITRATE/NITRITE SENSOR PROTEIN NARX-RELATED"/>
    <property type="match status" value="1"/>
</dbReference>
<dbReference type="InterPro" id="IPR011712">
    <property type="entry name" value="Sig_transdc_His_kin_sub3_dim/P"/>
</dbReference>
<keyword evidence="7" id="KW-0067">ATP-binding</keyword>
<dbReference type="RefSeq" id="WP_133434243.1">
    <property type="nucleotide sequence ID" value="NZ_RDBF01000101.1"/>
</dbReference>
<sequence>AYVNSLIERSERVAREADQRAQLAAQSERNRIAREMHDVVAHGLSVIIVQADGARYASAARPEAATEALENIALTGREALTEMRSLLGLLREGDTGVAPQPDLADLPALIDEARTSMTLEADIDEGLDAVPSGVALTAYRLVQEA</sequence>
<evidence type="ECO:0000313" key="11">
    <source>
        <dbReference type="Proteomes" id="UP000282515"/>
    </source>
</evidence>
<keyword evidence="11" id="KW-1185">Reference proteome</keyword>
<gene>
    <name evidence="10" type="ORF">D9V41_16465</name>
</gene>
<dbReference type="AlphaFoldDB" id="A0A3L8PDN3"/>
<feature type="non-terminal residue" evidence="10">
    <location>
        <position position="1"/>
    </location>
</feature>
<dbReference type="EC" id="2.7.13.3" evidence="2"/>
<dbReference type="GO" id="GO:0016020">
    <property type="term" value="C:membrane"/>
    <property type="evidence" value="ECO:0007669"/>
    <property type="project" value="InterPro"/>
</dbReference>
<evidence type="ECO:0000256" key="7">
    <source>
        <dbReference type="ARBA" id="ARBA00022840"/>
    </source>
</evidence>
<feature type="non-terminal residue" evidence="10">
    <location>
        <position position="145"/>
    </location>
</feature>
<reference evidence="10 11" key="1">
    <citation type="submission" date="2018-10" db="EMBL/GenBank/DDBJ databases">
        <title>Aeromicrobium sp. 9W16Y-2 whole genome shotgun sequence.</title>
        <authorList>
            <person name="Li F."/>
        </authorList>
    </citation>
    <scope>NUCLEOTIDE SEQUENCE [LARGE SCALE GENOMIC DNA]</scope>
    <source>
        <strain evidence="10 11">9W16Y-2</strain>
    </source>
</reference>
<dbReference type="GO" id="GO:0000155">
    <property type="term" value="F:phosphorelay sensor kinase activity"/>
    <property type="evidence" value="ECO:0007669"/>
    <property type="project" value="InterPro"/>
</dbReference>
<keyword evidence="3" id="KW-0597">Phosphoprotein</keyword>
<evidence type="ECO:0000256" key="8">
    <source>
        <dbReference type="ARBA" id="ARBA00023012"/>
    </source>
</evidence>
<dbReference type="GO" id="GO:0005524">
    <property type="term" value="F:ATP binding"/>
    <property type="evidence" value="ECO:0007669"/>
    <property type="project" value="UniProtKB-KW"/>
</dbReference>
<dbReference type="InterPro" id="IPR050482">
    <property type="entry name" value="Sensor_HK_TwoCompSys"/>
</dbReference>
<evidence type="ECO:0000256" key="4">
    <source>
        <dbReference type="ARBA" id="ARBA00022679"/>
    </source>
</evidence>
<proteinExistence type="predicted"/>
<dbReference type="Proteomes" id="UP000282515">
    <property type="component" value="Unassembled WGS sequence"/>
</dbReference>
<evidence type="ECO:0000256" key="2">
    <source>
        <dbReference type="ARBA" id="ARBA00012438"/>
    </source>
</evidence>
<organism evidence="10 11">
    <name type="scientific">Aeromicrobium phragmitis</name>
    <dbReference type="NCBI Taxonomy" id="2478914"/>
    <lineage>
        <taxon>Bacteria</taxon>
        <taxon>Bacillati</taxon>
        <taxon>Actinomycetota</taxon>
        <taxon>Actinomycetes</taxon>
        <taxon>Propionibacteriales</taxon>
        <taxon>Nocardioidaceae</taxon>
        <taxon>Aeromicrobium</taxon>
    </lineage>
</organism>
<dbReference type="PANTHER" id="PTHR24421:SF10">
    <property type="entry name" value="NITRATE_NITRITE SENSOR PROTEIN NARQ"/>
    <property type="match status" value="1"/>
</dbReference>
<accession>A0A3L8PDN3</accession>